<sequence>MSSVEDQDPISTHASSIIPLPATTPAQRHGSANAPSDSHALAAADQDVKGAAQIPHDETEVKDLGWNDPTHAIPRPLVGGLTNDELWTLIRRFNKHTYHVKAMPHAPPGGLDLNIADEDEFSPEKFRSTMERFYMTVIVGMIAAFKHIARLRSWNEQKRTGAFCAVYFIAWLLDFVVPVMIAFIMALIAFPKSRRYLFPPTPLALVDTATGQLQQPPAGVLASRGSLTGAPEKHEGEAVEKEASNFVAGIAAIGISSATGQHPENPKQDEEGTLDTKVPDPSSVAMKATDAKDKAAGGTGRKHDKAKEPMQDAMWAKMRPLMHGVENVADTWERFGNALSPTPPFPQRAPRTRLAGLLVPLLLGSLFVTSYMVLKAIGLGFGFGFFGQPLIDRGVELLNTKFPHWQKLLELRNTILKGIPTNAQLAITLLRIGEANKAPIPPPPRSSSPPSSGAVTPNSEYDHAELSEGLDASPEELEQAIRPSTPPHVNDPAKPPRKKTGSKVLSFFKHTTKTGVATALGTDRIKAQVGSEHAKQRIGILPDEKDIPPQGPVDFPARMHGKKGSIFITTTAVTPCVSFAFESKKDTVKTIVSSEDSSNLQNSEALEGPNLKPVWSVAINEIKESNPRMPRKRVLVVGAGAAGMSCAHHLSNHPSDFEVTVVDPEPYCGGQAFSIPIDETRHGASWLNQGVQGGSHIFRHTFAMFRQQGYDAKPVNLQVAFGKGDTFWTNVFPTKFHEKHAGEIKKFRRVLKLVGWLPGLFVFVPIWLLMKAFRFSKDFANYMVLPTLALFLGTGNATPHVNSVILQKLFNSPTAGMWYDSDADGKKSGVLVGNNPAMVVFPNLSEFYDTWKKSLLARGVDVRLNTKLLTIMERSHAGVKVCLRERTFENRFERSIEAYDEIVFACAADKAKQLLGEQATWWERKVLGGTTWSDDCTVTHWDAGYMEKYYTNHFSEDQVALNPNRDDSARIAQGQEFAPMYYIRSYDEEPDKIEMIIYAFNCSAYQYQFPKRPNAANPALQVPLTGLRYQQVFQTIFLNVARDWRLWPKRDEISRSKQIRVDWWHQLCHTWRHYVFVVPWLWLLNNQSSKHTRFCGSWTLVNAHEVAVISGIAAAWSLGAEYPVELERDGQGGPWEGFALLCFRMYLLLTHGRWYRARGGVKSYPLF</sequence>
<keyword evidence="4" id="KW-1185">Reference proteome</keyword>
<evidence type="ECO:0000256" key="2">
    <source>
        <dbReference type="SAM" id="Phobius"/>
    </source>
</evidence>
<dbReference type="Pfam" id="PF13450">
    <property type="entry name" value="NAD_binding_8"/>
    <property type="match status" value="1"/>
</dbReference>
<dbReference type="PANTHER" id="PTHR38694">
    <property type="entry name" value="CONSERVED EXPRESSED PROTEIN"/>
    <property type="match status" value="1"/>
</dbReference>
<evidence type="ECO:0008006" key="5">
    <source>
        <dbReference type="Google" id="ProtNLM"/>
    </source>
</evidence>
<reference evidence="3" key="1">
    <citation type="submission" date="2023-01" db="EMBL/GenBank/DDBJ databases">
        <title>The chitinases involved in constricting ring structure development in the nematode-trapping fungus Drechslerella dactyloides.</title>
        <authorList>
            <person name="Wang R."/>
            <person name="Zhang L."/>
            <person name="Tang P."/>
            <person name="Li S."/>
            <person name="Liang L."/>
        </authorList>
    </citation>
    <scope>NUCLEOTIDE SEQUENCE</scope>
    <source>
        <strain evidence="3">YMF1.00031</strain>
    </source>
</reference>
<protein>
    <recommendedName>
        <fullName evidence="5">FAD/NAD(P)-binding domain-containing protein</fullName>
    </recommendedName>
</protein>
<dbReference type="Pfam" id="PF11696">
    <property type="entry name" value="DUF3292"/>
    <property type="match status" value="1"/>
</dbReference>
<feature type="transmembrane region" description="Helical" evidence="2">
    <location>
        <begin position="133"/>
        <end position="149"/>
    </location>
</feature>
<feature type="region of interest" description="Disordered" evidence="1">
    <location>
        <begin position="218"/>
        <end position="238"/>
    </location>
</feature>
<keyword evidence="2" id="KW-0812">Transmembrane</keyword>
<gene>
    <name evidence="3" type="ORF">Dda_1634</name>
</gene>
<dbReference type="EMBL" id="JAQGDS010000002">
    <property type="protein sequence ID" value="KAJ6263075.1"/>
    <property type="molecule type" value="Genomic_DNA"/>
</dbReference>
<feature type="transmembrane region" description="Helical" evidence="2">
    <location>
        <begin position="354"/>
        <end position="374"/>
    </location>
</feature>
<dbReference type="InterPro" id="IPR036188">
    <property type="entry name" value="FAD/NAD-bd_sf"/>
</dbReference>
<evidence type="ECO:0000256" key="1">
    <source>
        <dbReference type="SAM" id="MobiDB-lite"/>
    </source>
</evidence>
<dbReference type="InterPro" id="IPR021709">
    <property type="entry name" value="DUF3292"/>
</dbReference>
<organism evidence="3 4">
    <name type="scientific">Drechslerella dactyloides</name>
    <name type="common">Nematode-trapping fungus</name>
    <name type="synonym">Arthrobotrys dactyloides</name>
    <dbReference type="NCBI Taxonomy" id="74499"/>
    <lineage>
        <taxon>Eukaryota</taxon>
        <taxon>Fungi</taxon>
        <taxon>Dikarya</taxon>
        <taxon>Ascomycota</taxon>
        <taxon>Pezizomycotina</taxon>
        <taxon>Orbiliomycetes</taxon>
        <taxon>Orbiliales</taxon>
        <taxon>Orbiliaceae</taxon>
        <taxon>Drechslerella</taxon>
    </lineage>
</organism>
<dbReference type="SUPFAM" id="SSF51905">
    <property type="entry name" value="FAD/NAD(P)-binding domain"/>
    <property type="match status" value="1"/>
</dbReference>
<feature type="region of interest" description="Disordered" evidence="1">
    <location>
        <begin position="257"/>
        <end position="309"/>
    </location>
</feature>
<feature type="transmembrane region" description="Helical" evidence="2">
    <location>
        <begin position="753"/>
        <end position="770"/>
    </location>
</feature>
<feature type="transmembrane region" description="Helical" evidence="2">
    <location>
        <begin position="782"/>
        <end position="801"/>
    </location>
</feature>
<comment type="caution">
    <text evidence="3">The sequence shown here is derived from an EMBL/GenBank/DDBJ whole genome shotgun (WGS) entry which is preliminary data.</text>
</comment>
<evidence type="ECO:0000313" key="4">
    <source>
        <dbReference type="Proteomes" id="UP001221413"/>
    </source>
</evidence>
<keyword evidence="2" id="KW-0472">Membrane</keyword>
<dbReference type="PANTHER" id="PTHR38694:SF1">
    <property type="entry name" value="PEROXIN DOMAIN-CONTAINING PROTEIN"/>
    <property type="match status" value="1"/>
</dbReference>
<accession>A0AAD6J2D2</accession>
<name>A0AAD6J2D2_DREDA</name>
<feature type="transmembrane region" description="Helical" evidence="2">
    <location>
        <begin position="169"/>
        <end position="190"/>
    </location>
</feature>
<feature type="region of interest" description="Disordered" evidence="1">
    <location>
        <begin position="472"/>
        <end position="503"/>
    </location>
</feature>
<dbReference type="Gene3D" id="1.10.405.20">
    <property type="match status" value="1"/>
</dbReference>
<feature type="region of interest" description="Disordered" evidence="1">
    <location>
        <begin position="1"/>
        <end position="40"/>
    </location>
</feature>
<feature type="region of interest" description="Disordered" evidence="1">
    <location>
        <begin position="438"/>
        <end position="460"/>
    </location>
</feature>
<dbReference type="Gene3D" id="3.30.70.1990">
    <property type="match status" value="1"/>
</dbReference>
<keyword evidence="2" id="KW-1133">Transmembrane helix</keyword>
<dbReference type="Proteomes" id="UP001221413">
    <property type="component" value="Unassembled WGS sequence"/>
</dbReference>
<proteinExistence type="predicted"/>
<dbReference type="Gene3D" id="3.50.50.60">
    <property type="entry name" value="FAD/NAD(P)-binding domain"/>
    <property type="match status" value="1"/>
</dbReference>
<evidence type="ECO:0000313" key="3">
    <source>
        <dbReference type="EMBL" id="KAJ6263075.1"/>
    </source>
</evidence>
<dbReference type="AlphaFoldDB" id="A0AAD6J2D2"/>